<reference evidence="3 4" key="1">
    <citation type="submission" date="2018-08" db="EMBL/GenBank/DDBJ databases">
        <authorList>
            <person name="Laetsch R D."/>
            <person name="Stevens L."/>
            <person name="Kumar S."/>
            <person name="Blaxter L. M."/>
        </authorList>
    </citation>
    <scope>NUCLEOTIDE SEQUENCE [LARGE SCALE GENOMIC DNA]</scope>
</reference>
<sequence length="664" mass="75614">MKVKYPSATTTTIINTTTTTVTTATTFTTSPIISNDLLCNSDSEFVCVCQQNAGNLLKHYILCTELIEFDELPVIEMNIRRVNLSARLYTNETYESYFKRRVAATENVVLLSIKPNNLQSTTIGFVITKSQRRSTLSTMTILDSTKVKYVLTAQLAALSRILGGVRIEYVEIAIMEKYRDNNNSETIQRDNFGLLLILSITATFLTITYTIAAVRVCRDCYAKRQAKKNARKLNNAFEMPNYGTCIELKQNEVSRSYETHNAVKAGNDRNNLNPEEMAVMDAYQMRRMFQCDPSQLPAEVPLSPETSTDLLARDASKSLNEPKKTKPTVYQSRNMEEKKNSALSDKINKMSQEKENIIEVPQKNANILAKNEEITERSSYCNSNLTTYFCQSENEFFEQKIKKLPTSISNQPMATCNQPEAIPQLATNLKEPKIDEHLEAVWDQPALQNESIWLADKELRDKSYSLKSLFSEPSFNTKSYNEETIKLDLNQSNQESKRHTETKAVGLKRVSLTDQLNYQQKSESSECFVKDNKPIHFIQKSRTTQFDNWSTESDDEEGDVYHKLSEAEEEEETERNPEPAVISCMAKVKDFTEDPTISQNENYGINLDMQSFTHTKQFKINADEPCYKQLQKSLLSSNSLDLSSTSNKPTPEEFASFSPTDDLK</sequence>
<dbReference type="AlphaFoldDB" id="A0A498S8L8"/>
<keyword evidence="4" id="KW-1185">Reference proteome</keyword>
<keyword evidence="2" id="KW-0472">Membrane</keyword>
<organism evidence="3 4">
    <name type="scientific">Acanthocheilonema viteae</name>
    <name type="common">Filarial nematode worm</name>
    <name type="synonym">Dipetalonema viteae</name>
    <dbReference type="NCBI Taxonomy" id="6277"/>
    <lineage>
        <taxon>Eukaryota</taxon>
        <taxon>Metazoa</taxon>
        <taxon>Ecdysozoa</taxon>
        <taxon>Nematoda</taxon>
        <taxon>Chromadorea</taxon>
        <taxon>Rhabditida</taxon>
        <taxon>Spirurina</taxon>
        <taxon>Spiruromorpha</taxon>
        <taxon>Filarioidea</taxon>
        <taxon>Onchocercidae</taxon>
        <taxon>Acanthocheilonema</taxon>
    </lineage>
</organism>
<keyword evidence="2" id="KW-1133">Transmembrane helix</keyword>
<feature type="compositionally biased region" description="Basic and acidic residues" evidence="1">
    <location>
        <begin position="334"/>
        <end position="343"/>
    </location>
</feature>
<name>A0A498S8L8_ACAVI</name>
<protein>
    <submittedName>
        <fullName evidence="3">Uncharacterized protein</fullName>
    </submittedName>
</protein>
<dbReference type="OrthoDB" id="5831564at2759"/>
<feature type="transmembrane region" description="Helical" evidence="2">
    <location>
        <begin position="192"/>
        <end position="214"/>
    </location>
</feature>
<dbReference type="EMBL" id="UPTC01000302">
    <property type="protein sequence ID" value="VBB27880.1"/>
    <property type="molecule type" value="Genomic_DNA"/>
</dbReference>
<feature type="region of interest" description="Disordered" evidence="1">
    <location>
        <begin position="546"/>
        <end position="578"/>
    </location>
</feature>
<evidence type="ECO:0000256" key="1">
    <source>
        <dbReference type="SAM" id="MobiDB-lite"/>
    </source>
</evidence>
<proteinExistence type="predicted"/>
<keyword evidence="2" id="KW-0812">Transmembrane</keyword>
<dbReference type="Proteomes" id="UP000276991">
    <property type="component" value="Unassembled WGS sequence"/>
</dbReference>
<evidence type="ECO:0000313" key="3">
    <source>
        <dbReference type="EMBL" id="VBB27880.1"/>
    </source>
</evidence>
<gene>
    <name evidence="3" type="ORF">NAV_LOCUS2710</name>
</gene>
<feature type="compositionally biased region" description="Basic and acidic residues" evidence="1">
    <location>
        <begin position="313"/>
        <end position="324"/>
    </location>
</feature>
<feature type="region of interest" description="Disordered" evidence="1">
    <location>
        <begin position="638"/>
        <end position="664"/>
    </location>
</feature>
<feature type="region of interest" description="Disordered" evidence="1">
    <location>
        <begin position="313"/>
        <end position="343"/>
    </location>
</feature>
<evidence type="ECO:0000313" key="4">
    <source>
        <dbReference type="Proteomes" id="UP000276991"/>
    </source>
</evidence>
<evidence type="ECO:0000256" key="2">
    <source>
        <dbReference type="SAM" id="Phobius"/>
    </source>
</evidence>
<accession>A0A498S8L8</accession>